<organism evidence="1 2">
    <name type="scientific">Candidatus Corynebacterium faecigallinarum</name>
    <dbReference type="NCBI Taxonomy" id="2838528"/>
    <lineage>
        <taxon>Bacteria</taxon>
        <taxon>Bacillati</taxon>
        <taxon>Actinomycetota</taxon>
        <taxon>Actinomycetes</taxon>
        <taxon>Mycobacteriales</taxon>
        <taxon>Corynebacteriaceae</taxon>
        <taxon>Corynebacterium</taxon>
    </lineage>
</organism>
<evidence type="ECO:0000313" key="2">
    <source>
        <dbReference type="Proteomes" id="UP000823858"/>
    </source>
</evidence>
<dbReference type="InterPro" id="IPR000801">
    <property type="entry name" value="Esterase-like"/>
</dbReference>
<reference evidence="1" key="2">
    <citation type="submission" date="2021-04" db="EMBL/GenBank/DDBJ databases">
        <authorList>
            <person name="Gilroy R."/>
        </authorList>
    </citation>
    <scope>NUCLEOTIDE SEQUENCE</scope>
    <source>
        <strain evidence="1">ChiHjej13B12-4958</strain>
    </source>
</reference>
<proteinExistence type="predicted"/>
<reference evidence="1" key="1">
    <citation type="journal article" date="2021" name="PeerJ">
        <title>Extensive microbial diversity within the chicken gut microbiome revealed by metagenomics and culture.</title>
        <authorList>
            <person name="Gilroy R."/>
            <person name="Ravi A."/>
            <person name="Getino M."/>
            <person name="Pursley I."/>
            <person name="Horton D.L."/>
            <person name="Alikhan N.F."/>
            <person name="Baker D."/>
            <person name="Gharbi K."/>
            <person name="Hall N."/>
            <person name="Watson M."/>
            <person name="Adriaenssens E.M."/>
            <person name="Foster-Nyarko E."/>
            <person name="Jarju S."/>
            <person name="Secka A."/>
            <person name="Antonio M."/>
            <person name="Oren A."/>
            <person name="Chaudhuri R.R."/>
            <person name="La Ragione R."/>
            <person name="Hildebrand F."/>
            <person name="Pallen M.J."/>
        </authorList>
    </citation>
    <scope>NUCLEOTIDE SEQUENCE</scope>
    <source>
        <strain evidence="1">ChiHjej13B12-4958</strain>
    </source>
</reference>
<evidence type="ECO:0000313" key="1">
    <source>
        <dbReference type="EMBL" id="HJC84760.1"/>
    </source>
</evidence>
<gene>
    <name evidence="1" type="ORF">H9751_04285</name>
</gene>
<sequence length="351" mass="38134">MKTASGKHRSATGTRALGRKITALIVAIGTALGVTMVAAPSAAADDRGMLGPNCTWSNDNYYVQNCWFNSPSMGQKIQVQIKRSNSDAAIYLLDGLRARQDWNGWTKQGFAHRMFVNDDVNLIMPVGGPSQFYADWIGPYGGSKGPFKPRWETFLTQELPYQLQRDYGISPNRNALVGLSMGGTAAINLASRHRNQFKQATTLSGYLNTTYPGMYMALQYAMNEGSPGANVWDMWGHPLHPTRFQNDPLLNAPKLTGMPVYISAAGGIPGPRDDFMANPAGGVAGVALEWVSRGSTATFELAARAAGARVDVSYPAVGVHNWTLWTPELQKARPKILDALNVCYRAGKVTC</sequence>
<dbReference type="EMBL" id="DWVP01000009">
    <property type="protein sequence ID" value="HJC84760.1"/>
    <property type="molecule type" value="Genomic_DNA"/>
</dbReference>
<protein>
    <submittedName>
        <fullName evidence="1">Esterase family protein</fullName>
    </submittedName>
</protein>
<dbReference type="PANTHER" id="PTHR48098">
    <property type="entry name" value="ENTEROCHELIN ESTERASE-RELATED"/>
    <property type="match status" value="1"/>
</dbReference>
<dbReference type="Gene3D" id="3.40.50.1820">
    <property type="entry name" value="alpha/beta hydrolase"/>
    <property type="match status" value="1"/>
</dbReference>
<name>A0A9D2QDW0_9CORY</name>
<dbReference type="PANTHER" id="PTHR48098:SF1">
    <property type="entry name" value="DIACYLGLYCEROL ACYLTRANSFERASE_MYCOLYLTRANSFERASE AG85A"/>
    <property type="match status" value="1"/>
</dbReference>
<dbReference type="Pfam" id="PF00756">
    <property type="entry name" value="Esterase"/>
    <property type="match status" value="1"/>
</dbReference>
<dbReference type="Proteomes" id="UP000823858">
    <property type="component" value="Unassembled WGS sequence"/>
</dbReference>
<comment type="caution">
    <text evidence="1">The sequence shown here is derived from an EMBL/GenBank/DDBJ whole genome shotgun (WGS) entry which is preliminary data.</text>
</comment>
<dbReference type="SUPFAM" id="SSF53474">
    <property type="entry name" value="alpha/beta-Hydrolases"/>
    <property type="match status" value="1"/>
</dbReference>
<dbReference type="InterPro" id="IPR050583">
    <property type="entry name" value="Mycobacterial_A85_antigen"/>
</dbReference>
<dbReference type="GO" id="GO:0016747">
    <property type="term" value="F:acyltransferase activity, transferring groups other than amino-acyl groups"/>
    <property type="evidence" value="ECO:0007669"/>
    <property type="project" value="TreeGrafter"/>
</dbReference>
<dbReference type="AlphaFoldDB" id="A0A9D2QDW0"/>
<dbReference type="InterPro" id="IPR029058">
    <property type="entry name" value="AB_hydrolase_fold"/>
</dbReference>
<accession>A0A9D2QDW0</accession>